<evidence type="ECO:0000259" key="9">
    <source>
        <dbReference type="SMART" id="SM00856"/>
    </source>
</evidence>
<evidence type="ECO:0000256" key="3">
    <source>
        <dbReference type="ARBA" id="ARBA00022525"/>
    </source>
</evidence>
<evidence type="ECO:0000313" key="10">
    <source>
        <dbReference type="EMBL" id="KAF2565534.1"/>
    </source>
</evidence>
<comment type="caution">
    <text evidence="10">The sequence shown here is derived from an EMBL/GenBank/DDBJ whole genome shotgun (WGS) entry which is preliminary data.</text>
</comment>
<dbReference type="PANTHER" id="PTHR31080">
    <property type="entry name" value="PECTINESTERASE INHIBITOR-LIKE"/>
    <property type="match status" value="1"/>
</dbReference>
<dbReference type="Pfam" id="PF04043">
    <property type="entry name" value="PMEI"/>
    <property type="match status" value="1"/>
</dbReference>
<keyword evidence="4 8" id="KW-0732">Signal</keyword>
<dbReference type="InterPro" id="IPR035513">
    <property type="entry name" value="Invertase/methylesterase_inhib"/>
</dbReference>
<dbReference type="SUPFAM" id="SSF101148">
    <property type="entry name" value="Plant invertase/pectin methylesterase inhibitor"/>
    <property type="match status" value="1"/>
</dbReference>
<dbReference type="SMART" id="SM00856">
    <property type="entry name" value="PMEI"/>
    <property type="match status" value="1"/>
</dbReference>
<feature type="transmembrane region" description="Helical" evidence="7">
    <location>
        <begin position="82"/>
        <end position="106"/>
    </location>
</feature>
<proteinExistence type="inferred from homology"/>
<gene>
    <name evidence="10" type="ORF">F2Q68_00025779</name>
</gene>
<evidence type="ECO:0000256" key="4">
    <source>
        <dbReference type="ARBA" id="ARBA00022729"/>
    </source>
</evidence>
<evidence type="ECO:0000256" key="5">
    <source>
        <dbReference type="ARBA" id="ARBA00023157"/>
    </source>
</evidence>
<feature type="non-terminal residue" evidence="10">
    <location>
        <position position="1"/>
    </location>
</feature>
<evidence type="ECO:0000256" key="6">
    <source>
        <dbReference type="ARBA" id="ARBA00038471"/>
    </source>
</evidence>
<evidence type="ECO:0000313" key="11">
    <source>
        <dbReference type="Proteomes" id="UP000712281"/>
    </source>
</evidence>
<dbReference type="GO" id="GO:0048046">
    <property type="term" value="C:apoplast"/>
    <property type="evidence" value="ECO:0007669"/>
    <property type="project" value="UniProtKB-SubCell"/>
</dbReference>
<evidence type="ECO:0000256" key="2">
    <source>
        <dbReference type="ARBA" id="ARBA00022523"/>
    </source>
</evidence>
<protein>
    <recommendedName>
        <fullName evidence="9">Pectinesterase inhibitor domain-containing protein</fullName>
    </recommendedName>
</protein>
<evidence type="ECO:0000256" key="8">
    <source>
        <dbReference type="SAM" id="SignalP"/>
    </source>
</evidence>
<keyword evidence="5" id="KW-1015">Disulfide bond</keyword>
<keyword evidence="7" id="KW-1133">Transmembrane helix</keyword>
<dbReference type="CDD" id="cd15798">
    <property type="entry name" value="PMEI-like_3"/>
    <property type="match status" value="1"/>
</dbReference>
<feature type="domain" description="Pectinesterase inhibitor" evidence="9">
    <location>
        <begin position="30"/>
        <end position="208"/>
    </location>
</feature>
<dbReference type="AlphaFoldDB" id="A0A8S9I6Y8"/>
<accession>A0A8S9I6Y8</accession>
<organism evidence="10 11">
    <name type="scientific">Brassica cretica</name>
    <name type="common">Mustard</name>
    <dbReference type="NCBI Taxonomy" id="69181"/>
    <lineage>
        <taxon>Eukaryota</taxon>
        <taxon>Viridiplantae</taxon>
        <taxon>Streptophyta</taxon>
        <taxon>Embryophyta</taxon>
        <taxon>Tracheophyta</taxon>
        <taxon>Spermatophyta</taxon>
        <taxon>Magnoliopsida</taxon>
        <taxon>eudicotyledons</taxon>
        <taxon>Gunneridae</taxon>
        <taxon>Pentapetalae</taxon>
        <taxon>rosids</taxon>
        <taxon>malvids</taxon>
        <taxon>Brassicales</taxon>
        <taxon>Brassicaceae</taxon>
        <taxon>Brassiceae</taxon>
        <taxon>Brassica</taxon>
    </lineage>
</organism>
<dbReference type="Gene3D" id="1.20.140.40">
    <property type="entry name" value="Invertase/pectin methylesterase inhibitor family protein"/>
    <property type="match status" value="1"/>
</dbReference>
<sequence>NMEPKYTIFLALLLSTTTLQCSSANANRSGLDPFILSSCQTTRYPSLCVRTLSAYATKIRHNNDQDLAQTALTISLARARSVAIFVAKLTKGYVLILLIFFSLSYLCRTSGFKRREYLAIKDCIEVLGNSVDRLGQSVKELGRAGHAVASEDFMWKMSNVQTWVSAALTDETTCLDGFSGQAMGGKVKRLIRFKVVHVAQVTSNALALVNHFAEKRSVQIP</sequence>
<dbReference type="GO" id="GO:0004857">
    <property type="term" value="F:enzyme inhibitor activity"/>
    <property type="evidence" value="ECO:0007669"/>
    <property type="project" value="InterPro"/>
</dbReference>
<keyword evidence="2" id="KW-0052">Apoplast</keyword>
<evidence type="ECO:0000256" key="1">
    <source>
        <dbReference type="ARBA" id="ARBA00004271"/>
    </source>
</evidence>
<feature type="signal peptide" evidence="8">
    <location>
        <begin position="1"/>
        <end position="23"/>
    </location>
</feature>
<evidence type="ECO:0000256" key="7">
    <source>
        <dbReference type="SAM" id="Phobius"/>
    </source>
</evidence>
<dbReference type="InterPro" id="IPR051955">
    <property type="entry name" value="PME_Inhibitor"/>
</dbReference>
<dbReference type="NCBIfam" id="TIGR01614">
    <property type="entry name" value="PME_inhib"/>
    <property type="match status" value="1"/>
</dbReference>
<keyword evidence="3" id="KW-0964">Secreted</keyword>
<comment type="subcellular location">
    <subcellularLocation>
        <location evidence="1">Secreted</location>
        <location evidence="1">Extracellular space</location>
        <location evidence="1">Apoplast</location>
    </subcellularLocation>
</comment>
<reference evidence="10" key="1">
    <citation type="submission" date="2019-12" db="EMBL/GenBank/DDBJ databases">
        <title>Genome sequencing and annotation of Brassica cretica.</title>
        <authorList>
            <person name="Studholme D.J."/>
            <person name="Sarris P.F."/>
        </authorList>
    </citation>
    <scope>NUCLEOTIDE SEQUENCE</scope>
    <source>
        <strain evidence="10">PFS-001/15</strain>
        <tissue evidence="10">Leaf</tissue>
    </source>
</reference>
<dbReference type="PANTHER" id="PTHR31080:SF207">
    <property type="entry name" value="PECTINESTERASE INHIBITOR 9"/>
    <property type="match status" value="1"/>
</dbReference>
<dbReference type="EMBL" id="QGKW02001911">
    <property type="protein sequence ID" value="KAF2565534.1"/>
    <property type="molecule type" value="Genomic_DNA"/>
</dbReference>
<comment type="similarity">
    <text evidence="6">Belongs to the PMEI family.</text>
</comment>
<name>A0A8S9I6Y8_BRACR</name>
<feature type="chain" id="PRO_5035763843" description="Pectinesterase inhibitor domain-containing protein" evidence="8">
    <location>
        <begin position="24"/>
        <end position="221"/>
    </location>
</feature>
<dbReference type="InterPro" id="IPR006501">
    <property type="entry name" value="Pectinesterase_inhib_dom"/>
</dbReference>
<keyword evidence="7" id="KW-0472">Membrane</keyword>
<keyword evidence="7" id="KW-0812">Transmembrane</keyword>
<dbReference type="FunFam" id="1.20.140.40:FF:000006">
    <property type="entry name" value="Pectinesterase inhibitor 3"/>
    <property type="match status" value="1"/>
</dbReference>
<dbReference type="Proteomes" id="UP000712281">
    <property type="component" value="Unassembled WGS sequence"/>
</dbReference>